<organism evidence="3 4">
    <name type="scientific">Heterodermia speciosa</name>
    <dbReference type="NCBI Taxonomy" id="116794"/>
    <lineage>
        <taxon>Eukaryota</taxon>
        <taxon>Fungi</taxon>
        <taxon>Dikarya</taxon>
        <taxon>Ascomycota</taxon>
        <taxon>Pezizomycotina</taxon>
        <taxon>Lecanoromycetes</taxon>
        <taxon>OSLEUM clade</taxon>
        <taxon>Lecanoromycetidae</taxon>
        <taxon>Caliciales</taxon>
        <taxon>Physciaceae</taxon>
        <taxon>Heterodermia</taxon>
    </lineage>
</organism>
<evidence type="ECO:0000313" key="3">
    <source>
        <dbReference type="EMBL" id="CAF9918513.1"/>
    </source>
</evidence>
<feature type="coiled-coil region" evidence="1">
    <location>
        <begin position="112"/>
        <end position="146"/>
    </location>
</feature>
<dbReference type="OrthoDB" id="2587563at2759"/>
<feature type="region of interest" description="Disordered" evidence="2">
    <location>
        <begin position="174"/>
        <end position="209"/>
    </location>
</feature>
<keyword evidence="4" id="KW-1185">Reference proteome</keyword>
<dbReference type="AlphaFoldDB" id="A0A8H3F6C0"/>
<evidence type="ECO:0000256" key="1">
    <source>
        <dbReference type="SAM" id="Coils"/>
    </source>
</evidence>
<feature type="compositionally biased region" description="Basic residues" evidence="2">
    <location>
        <begin position="429"/>
        <end position="439"/>
    </location>
</feature>
<feature type="compositionally biased region" description="Basic and acidic residues" evidence="2">
    <location>
        <begin position="663"/>
        <end position="675"/>
    </location>
</feature>
<proteinExistence type="predicted"/>
<feature type="compositionally biased region" description="Polar residues" evidence="2">
    <location>
        <begin position="676"/>
        <end position="689"/>
    </location>
</feature>
<comment type="caution">
    <text evidence="3">The sequence shown here is derived from an EMBL/GenBank/DDBJ whole genome shotgun (WGS) entry which is preliminary data.</text>
</comment>
<feature type="compositionally biased region" description="Basic and acidic residues" evidence="2">
    <location>
        <begin position="534"/>
        <end position="546"/>
    </location>
</feature>
<evidence type="ECO:0000313" key="4">
    <source>
        <dbReference type="Proteomes" id="UP000664521"/>
    </source>
</evidence>
<name>A0A8H3F6C0_9LECA</name>
<feature type="compositionally biased region" description="Low complexity" evidence="2">
    <location>
        <begin position="184"/>
        <end position="195"/>
    </location>
</feature>
<dbReference type="UniPathway" id="UPA00143"/>
<accession>A0A8H3F6C0</accession>
<evidence type="ECO:0008006" key="5">
    <source>
        <dbReference type="Google" id="ProtNLM"/>
    </source>
</evidence>
<dbReference type="Proteomes" id="UP000664521">
    <property type="component" value="Unassembled WGS sequence"/>
</dbReference>
<feature type="compositionally biased region" description="Polar residues" evidence="2">
    <location>
        <begin position="174"/>
        <end position="183"/>
    </location>
</feature>
<dbReference type="EMBL" id="CAJPDS010000022">
    <property type="protein sequence ID" value="CAF9918513.1"/>
    <property type="molecule type" value="Genomic_DNA"/>
</dbReference>
<feature type="compositionally biased region" description="Acidic residues" evidence="2">
    <location>
        <begin position="457"/>
        <end position="466"/>
    </location>
</feature>
<feature type="compositionally biased region" description="Low complexity" evidence="2">
    <location>
        <begin position="507"/>
        <end position="518"/>
    </location>
</feature>
<protein>
    <recommendedName>
        <fullName evidence="5">E3 ubiquitin-protein ligase</fullName>
    </recommendedName>
</protein>
<sequence>MDTLNIAEEGVTLNGAPGFRPGGSTNKPTLKPLQAMRLELEDGVLDNILRTARSGGKGVHLSFGKTITLDYGNRSKQLSATVQPTPTELYSYTEGKENEITFTALQSHRLAMKKAKEDTQGADVALAKLQNQLANAEREKQARQIQLAPNNIGLPPAVSRRNAPKAMKALSAVKSQGNSQRRLNSNANSAVNSPSLGATRSPHIPEAVTSEPVVEDVKAQKSKALKIPLIHFLAVRPVSEKYLGQTLGCDQEDCLEVLHRVGKPYRLDPSKWDLNDKAFKDLDVWQFNYPTADDRQLAIDRAISSFDRSRLPRSHPLWQKLLPYHERNKGKVLSNLNLSDPKAQRGATPRIQVLSTDDSAVARQTPGHDSDTRQDRLAPSDAEMKAKTKSGKAHKTSQGNESDVRSKAALSKESKKVGQTTKAKDHAHGKPTTTKKRGQKAGVTEVVAKSSEFVHDSDEEDDDDMIDVPTTKEKPSTPKVNGAPAKRALATDGDNDIKATPAKKAKTSTPKSTASVVKKNPELSASAPVKGKGAAKEPAKNQKKPNEVPAGTAEKRLPSFRSPSSGSKKPSSDSSQASAPTSKTLSRQRTTSSPHKPSPLGSSPPTNASDLDNDGRPISSTSSTPLIAQVRAPKNGNTSESPEAARNGLISAKSLSGQPLKRKATDEDAGIHDSDPSVTNGNSSTNGYLSNVKRRKASPISPPTSDSSSTDHSTDARRQAVEQAQRFKMFFAKYRTLYLEVSALPKDVPNRKFDELMKMHERLAAMKADIAKAALQ</sequence>
<feature type="compositionally biased region" description="Basic and acidic residues" evidence="2">
    <location>
        <begin position="366"/>
        <end position="386"/>
    </location>
</feature>
<evidence type="ECO:0000256" key="2">
    <source>
        <dbReference type="SAM" id="MobiDB-lite"/>
    </source>
</evidence>
<gene>
    <name evidence="3" type="ORF">HETSPECPRED_003777</name>
</gene>
<feature type="compositionally biased region" description="Basic and acidic residues" evidence="2">
    <location>
        <begin position="402"/>
        <end position="428"/>
    </location>
</feature>
<feature type="compositionally biased region" description="Low complexity" evidence="2">
    <location>
        <begin position="559"/>
        <end position="583"/>
    </location>
</feature>
<keyword evidence="1" id="KW-0175">Coiled coil</keyword>
<reference evidence="3" key="1">
    <citation type="submission" date="2021-03" db="EMBL/GenBank/DDBJ databases">
        <authorList>
            <person name="Tagirdzhanova G."/>
        </authorList>
    </citation>
    <scope>NUCLEOTIDE SEQUENCE</scope>
</reference>
<feature type="region of interest" description="Disordered" evidence="2">
    <location>
        <begin position="334"/>
        <end position="719"/>
    </location>
</feature>
<dbReference type="GO" id="GO:0016567">
    <property type="term" value="P:protein ubiquitination"/>
    <property type="evidence" value="ECO:0007669"/>
    <property type="project" value="UniProtKB-UniPathway"/>
</dbReference>
<feature type="compositionally biased region" description="Polar residues" evidence="2">
    <location>
        <begin position="584"/>
        <end position="610"/>
    </location>
</feature>